<feature type="active site" description="Nucleophile" evidence="4 5">
    <location>
        <position position="50"/>
    </location>
</feature>
<protein>
    <recommendedName>
        <fullName evidence="4">Glutamyl-tRNA reductase</fullName>
        <shortName evidence="4">GluTR</shortName>
        <ecNumber evidence="4">1.2.1.70</ecNumber>
    </recommendedName>
</protein>
<proteinExistence type="inferred from homology"/>
<evidence type="ECO:0000256" key="8">
    <source>
        <dbReference type="PIRSR" id="PIRSR000445-4"/>
    </source>
</evidence>
<dbReference type="InterPro" id="IPR006151">
    <property type="entry name" value="Shikm_DH/Glu-tRNA_Rdtase"/>
</dbReference>
<dbReference type="PANTHER" id="PTHR43013">
    <property type="entry name" value="GLUTAMYL-TRNA REDUCTASE"/>
    <property type="match status" value="1"/>
</dbReference>
<feature type="binding site" evidence="4 6">
    <location>
        <position position="118"/>
    </location>
    <ligand>
        <name>substrate</name>
    </ligand>
</feature>
<dbReference type="SUPFAM" id="SSF51735">
    <property type="entry name" value="NAD(P)-binding Rossmann-fold domains"/>
    <property type="match status" value="1"/>
</dbReference>
<dbReference type="PANTHER" id="PTHR43013:SF1">
    <property type="entry name" value="GLUTAMYL-TRNA REDUCTASE"/>
    <property type="match status" value="1"/>
</dbReference>
<comment type="subunit">
    <text evidence="4">Homodimer.</text>
</comment>
<feature type="binding site" evidence="4 6">
    <location>
        <begin position="49"/>
        <end position="52"/>
    </location>
    <ligand>
        <name>substrate</name>
    </ligand>
</feature>
<comment type="pathway">
    <text evidence="4">Porphyrin-containing compound metabolism; protoporphyrin-IX biosynthesis; 5-aminolevulinate from L-glutamyl-tRNA(Glu): step 1/2.</text>
</comment>
<dbReference type="PIRSF" id="PIRSF000445">
    <property type="entry name" value="4pyrrol_synth_GluRdtase"/>
    <property type="match status" value="1"/>
</dbReference>
<dbReference type="Gene3D" id="3.40.50.720">
    <property type="entry name" value="NAD(P)-binding Rossmann-like Domain"/>
    <property type="match status" value="1"/>
</dbReference>
<accession>E7C6Q5</accession>
<dbReference type="AlphaFoldDB" id="E7C6Q5"/>
<dbReference type="InterPro" id="IPR036291">
    <property type="entry name" value="NAD(P)-bd_dom_sf"/>
</dbReference>
<comment type="domain">
    <text evidence="4">Possesses an unusual extended V-shaped dimeric structure with each monomer consisting of three distinct domains arranged along a curved 'spinal' alpha-helix. The N-terminal catalytic domain specifically recognizes the glutamate moiety of the substrate. The second domain is the NADPH-binding domain, and the third C-terminal domain is responsible for dimerization.</text>
</comment>
<feature type="domain" description="Glutamyl-tRNA reductase N-terminal" evidence="10">
    <location>
        <begin position="7"/>
        <end position="154"/>
    </location>
</feature>
<feature type="binding site" evidence="4 7">
    <location>
        <begin position="183"/>
        <end position="188"/>
    </location>
    <ligand>
        <name>NADP(+)</name>
        <dbReference type="ChEBI" id="CHEBI:58349"/>
    </ligand>
</feature>
<evidence type="ECO:0000313" key="11">
    <source>
        <dbReference type="EMBL" id="ADI23129.1"/>
    </source>
</evidence>
<dbReference type="NCBIfam" id="TIGR01035">
    <property type="entry name" value="hemA"/>
    <property type="match status" value="1"/>
</dbReference>
<evidence type="ECO:0000256" key="3">
    <source>
        <dbReference type="ARBA" id="ARBA00023244"/>
    </source>
</evidence>
<dbReference type="Pfam" id="PF01488">
    <property type="entry name" value="Shikimate_DH"/>
    <property type="match status" value="1"/>
</dbReference>
<comment type="function">
    <text evidence="4">Catalyzes the NADPH-dependent reduction of glutamyl-tRNA(Glu) to glutamate 1-semialdehyde (GSA).</text>
</comment>
<organism evidence="11">
    <name type="scientific">uncultured gamma proteobacterium HF0770_09E07</name>
    <dbReference type="NCBI Taxonomy" id="723576"/>
    <lineage>
        <taxon>Bacteria</taxon>
        <taxon>Pseudomonadati</taxon>
        <taxon>Pseudomonadota</taxon>
        <taxon>Gammaproteobacteria</taxon>
        <taxon>environmental samples</taxon>
    </lineage>
</organism>
<sequence>MEFHCWGISHKSTSLEVREKFAFNKDKIDEILAKLKTLTAFDNGIFLSTCNRTEFYSFCPRIEIKKFDAHLEHIIGKGLEVRKNDQYLFSDSDAFAHLLRVMTGIDSMIVGEPDIFGQVKKAYENSRSFGYLNSNLDAIFSKSINITKEIRSATNLSKNPISIASLVENIILKEGDSPVLIIGAGDVGRPLLKRLLANNYDVTLFNRSQVEIEGIKSKPLNELNENINHFKTIVVAAPSEKAFFTLENFEDSEERLIFDLAIPRNLDSEINNIGNLKLLTLDQISMMVEENIKGRKDSVAQAEGMIEENSETEFRRIKNKKNINIKQKEFRESLSETKDEAVNKAKDRILKGDDIENIIDDLANEIASKNAFQISKILDSSAEGNKNKQS</sequence>
<evidence type="ECO:0000256" key="5">
    <source>
        <dbReference type="PIRSR" id="PIRSR000445-1"/>
    </source>
</evidence>
<dbReference type="HAMAP" id="MF_00087">
    <property type="entry name" value="Glu_tRNA_reductase"/>
    <property type="match status" value="1"/>
</dbReference>
<feature type="domain" description="Quinate/shikimate 5-dehydrogenase/glutamyl-tRNA reductase" evidence="9">
    <location>
        <begin position="174"/>
        <end position="285"/>
    </location>
</feature>
<dbReference type="Pfam" id="PF05201">
    <property type="entry name" value="GlutR_N"/>
    <property type="match status" value="1"/>
</dbReference>
<comment type="similarity">
    <text evidence="4">Belongs to the glutamyl-tRNA reductase family.</text>
</comment>
<evidence type="ECO:0000256" key="7">
    <source>
        <dbReference type="PIRSR" id="PIRSR000445-3"/>
    </source>
</evidence>
<dbReference type="InterPro" id="IPR015895">
    <property type="entry name" value="4pyrrol_synth_GluRdtase_N"/>
</dbReference>
<dbReference type="FunFam" id="3.30.460.30:FF:000001">
    <property type="entry name" value="Glutamyl-tRNA reductase"/>
    <property type="match status" value="1"/>
</dbReference>
<dbReference type="GO" id="GO:0019353">
    <property type="term" value="P:protoporphyrinogen IX biosynthetic process from glutamate"/>
    <property type="evidence" value="ECO:0007669"/>
    <property type="project" value="TreeGrafter"/>
</dbReference>
<reference evidence="11" key="1">
    <citation type="submission" date="2010-01" db="EMBL/GenBank/DDBJ databases">
        <title>Genome fragments of uncultured bacteria from the North Pacific subtropical Gyre.</title>
        <authorList>
            <person name="Pham V.D."/>
            <person name="Delong E.F."/>
        </authorList>
    </citation>
    <scope>NUCLEOTIDE SEQUENCE</scope>
</reference>
<dbReference type="InterPro" id="IPR000343">
    <property type="entry name" value="4pyrrol_synth_GluRdtase"/>
</dbReference>
<evidence type="ECO:0000256" key="6">
    <source>
        <dbReference type="PIRSR" id="PIRSR000445-2"/>
    </source>
</evidence>
<evidence type="ECO:0000256" key="1">
    <source>
        <dbReference type="ARBA" id="ARBA00022857"/>
    </source>
</evidence>
<evidence type="ECO:0000256" key="2">
    <source>
        <dbReference type="ARBA" id="ARBA00023002"/>
    </source>
</evidence>
<feature type="binding site" evidence="4 6">
    <location>
        <position position="107"/>
    </location>
    <ligand>
        <name>substrate</name>
    </ligand>
</feature>
<feature type="site" description="Important for activity" evidence="4 8">
    <location>
        <position position="97"/>
    </location>
</feature>
<name>E7C6Q5_9GAMM</name>
<gene>
    <name evidence="4" type="primary">hemA</name>
</gene>
<evidence type="ECO:0000259" key="9">
    <source>
        <dbReference type="Pfam" id="PF01488"/>
    </source>
</evidence>
<comment type="catalytic activity">
    <reaction evidence="4">
        <text>(S)-4-amino-5-oxopentanoate + tRNA(Glu) + NADP(+) = L-glutamyl-tRNA(Glu) + NADPH + H(+)</text>
        <dbReference type="Rhea" id="RHEA:12344"/>
        <dbReference type="Rhea" id="RHEA-COMP:9663"/>
        <dbReference type="Rhea" id="RHEA-COMP:9680"/>
        <dbReference type="ChEBI" id="CHEBI:15378"/>
        <dbReference type="ChEBI" id="CHEBI:57501"/>
        <dbReference type="ChEBI" id="CHEBI:57783"/>
        <dbReference type="ChEBI" id="CHEBI:58349"/>
        <dbReference type="ChEBI" id="CHEBI:78442"/>
        <dbReference type="ChEBI" id="CHEBI:78520"/>
        <dbReference type="EC" id="1.2.1.70"/>
    </reaction>
</comment>
<dbReference type="InterPro" id="IPR036453">
    <property type="entry name" value="GluRdtase_dimer_dom_sf"/>
</dbReference>
<dbReference type="InterPro" id="IPR036343">
    <property type="entry name" value="GluRdtase_N_sf"/>
</dbReference>
<dbReference type="Gene3D" id="3.30.460.30">
    <property type="entry name" value="Glutamyl-tRNA reductase, N-terminal domain"/>
    <property type="match status" value="1"/>
</dbReference>
<feature type="binding site" evidence="4 6">
    <location>
        <begin position="112"/>
        <end position="114"/>
    </location>
    <ligand>
        <name>substrate</name>
    </ligand>
</feature>
<dbReference type="UniPathway" id="UPA00251">
    <property type="reaction ID" value="UER00316"/>
</dbReference>
<dbReference type="EMBL" id="GU568006">
    <property type="protein sequence ID" value="ADI23129.1"/>
    <property type="molecule type" value="Genomic_DNA"/>
</dbReference>
<evidence type="ECO:0000259" key="10">
    <source>
        <dbReference type="Pfam" id="PF05201"/>
    </source>
</evidence>
<evidence type="ECO:0000256" key="4">
    <source>
        <dbReference type="HAMAP-Rule" id="MF_00087"/>
    </source>
</evidence>
<dbReference type="GO" id="GO:0008883">
    <property type="term" value="F:glutamyl-tRNA reductase activity"/>
    <property type="evidence" value="ECO:0007669"/>
    <property type="project" value="UniProtKB-UniRule"/>
</dbReference>
<dbReference type="SUPFAM" id="SSF69075">
    <property type="entry name" value="Glutamyl tRNA-reductase dimerization domain"/>
    <property type="match status" value="1"/>
</dbReference>
<comment type="miscellaneous">
    <text evidence="4">During catalysis, the active site Cys acts as a nucleophile attacking the alpha-carbonyl group of tRNA-bound glutamate with the formation of a thioester intermediate between enzyme and glutamate, and the concomitant release of tRNA(Glu). The thioester intermediate is finally reduced by direct hydride transfer from NADPH, to form the product GSA.</text>
</comment>
<dbReference type="EC" id="1.2.1.70" evidence="4"/>
<keyword evidence="1 4" id="KW-0521">NADP</keyword>
<dbReference type="GO" id="GO:0050661">
    <property type="term" value="F:NADP binding"/>
    <property type="evidence" value="ECO:0007669"/>
    <property type="project" value="InterPro"/>
</dbReference>
<keyword evidence="2 4" id="KW-0560">Oxidoreductase</keyword>
<dbReference type="SUPFAM" id="SSF69742">
    <property type="entry name" value="Glutamyl tRNA-reductase catalytic, N-terminal domain"/>
    <property type="match status" value="1"/>
</dbReference>
<keyword evidence="3 4" id="KW-0627">Porphyrin biosynthesis</keyword>